<dbReference type="InterPro" id="IPR011356">
    <property type="entry name" value="Leucine_aapep/pepB"/>
</dbReference>
<dbReference type="InterPro" id="IPR048816">
    <property type="entry name" value="Peptidase_M17_N_1"/>
</dbReference>
<dbReference type="RefSeq" id="WP_007017178.1">
    <property type="nucleotide sequence ID" value="NZ_CH724113.1"/>
</dbReference>
<dbReference type="STRING" id="207949.RED65_10204"/>
<organism evidence="7 8">
    <name type="scientific">Bermanella marisrubri</name>
    <dbReference type="NCBI Taxonomy" id="207949"/>
    <lineage>
        <taxon>Bacteria</taxon>
        <taxon>Pseudomonadati</taxon>
        <taxon>Pseudomonadota</taxon>
        <taxon>Gammaproteobacteria</taxon>
        <taxon>Oceanospirillales</taxon>
        <taxon>Oceanospirillaceae</taxon>
        <taxon>Bermanella</taxon>
    </lineage>
</organism>
<evidence type="ECO:0000256" key="5">
    <source>
        <dbReference type="ARBA" id="ARBA00023211"/>
    </source>
</evidence>
<dbReference type="EMBL" id="AAQH01000001">
    <property type="protein sequence ID" value="EAT13757.1"/>
    <property type="molecule type" value="Genomic_DNA"/>
</dbReference>
<protein>
    <submittedName>
        <fullName evidence="7">Putative aminopeptidase</fullName>
    </submittedName>
</protein>
<dbReference type="Pfam" id="PF00883">
    <property type="entry name" value="Peptidase_M17"/>
    <property type="match status" value="1"/>
</dbReference>
<evidence type="ECO:0000313" key="8">
    <source>
        <dbReference type="Proteomes" id="UP000004263"/>
    </source>
</evidence>
<reference evidence="7 8" key="1">
    <citation type="submission" date="2006-03" db="EMBL/GenBank/DDBJ databases">
        <authorList>
            <person name="Pinhassi J."/>
            <person name="Pedros-Alio C."/>
            <person name="Ferriera S."/>
            <person name="Johnson J."/>
            <person name="Kravitz S."/>
            <person name="Halpern A."/>
            <person name="Remington K."/>
            <person name="Beeson K."/>
            <person name="Tran B."/>
            <person name="Rogers Y.-H."/>
            <person name="Friedman R."/>
            <person name="Venter J.C."/>
        </authorList>
    </citation>
    <scope>NUCLEOTIDE SEQUENCE [LARGE SCALE GENOMIC DNA]</scope>
    <source>
        <strain evidence="7 8">RED65</strain>
    </source>
</reference>
<keyword evidence="3" id="KW-0645">Protease</keyword>
<evidence type="ECO:0000256" key="3">
    <source>
        <dbReference type="ARBA" id="ARBA00022670"/>
    </source>
</evidence>
<proteinExistence type="inferred from homology"/>
<evidence type="ECO:0000256" key="2">
    <source>
        <dbReference type="ARBA" id="ARBA00022438"/>
    </source>
</evidence>
<dbReference type="InterPro" id="IPR000819">
    <property type="entry name" value="Peptidase_M17_C"/>
</dbReference>
<dbReference type="Pfam" id="PF21337">
    <property type="entry name" value="Peptidase_M17_N_1"/>
    <property type="match status" value="1"/>
</dbReference>
<dbReference type="SUPFAM" id="SSF53187">
    <property type="entry name" value="Zn-dependent exopeptidases"/>
    <property type="match status" value="1"/>
</dbReference>
<dbReference type="PROSITE" id="PS00631">
    <property type="entry name" value="CYTOSOL_AP"/>
    <property type="match status" value="1"/>
</dbReference>
<dbReference type="CDD" id="cd00433">
    <property type="entry name" value="Peptidase_M17"/>
    <property type="match status" value="1"/>
</dbReference>
<feature type="domain" description="Cytosol aminopeptidase" evidence="6">
    <location>
        <begin position="311"/>
        <end position="318"/>
    </location>
</feature>
<name>Q1N635_9GAMM</name>
<comment type="caution">
    <text evidence="7">The sequence shown here is derived from an EMBL/GenBank/DDBJ whole genome shotgun (WGS) entry which is preliminary data.</text>
</comment>
<keyword evidence="8" id="KW-1185">Reference proteome</keyword>
<evidence type="ECO:0000256" key="1">
    <source>
        <dbReference type="ARBA" id="ARBA00009528"/>
    </source>
</evidence>
<dbReference type="Gene3D" id="3.40.630.10">
    <property type="entry name" value="Zn peptidases"/>
    <property type="match status" value="1"/>
</dbReference>
<comment type="similarity">
    <text evidence="1">Belongs to the peptidase M17 family.</text>
</comment>
<keyword evidence="2 7" id="KW-0031">Aminopeptidase</keyword>
<dbReference type="GO" id="GO:0006508">
    <property type="term" value="P:proteolysis"/>
    <property type="evidence" value="ECO:0007669"/>
    <property type="project" value="UniProtKB-KW"/>
</dbReference>
<evidence type="ECO:0000313" key="7">
    <source>
        <dbReference type="EMBL" id="EAT13757.1"/>
    </source>
</evidence>
<dbReference type="PANTHER" id="PTHR11963:SF20">
    <property type="entry name" value="PEPTIDASE B"/>
    <property type="match status" value="1"/>
</dbReference>
<dbReference type="Proteomes" id="UP000004263">
    <property type="component" value="Unassembled WGS sequence"/>
</dbReference>
<dbReference type="InterPro" id="IPR043472">
    <property type="entry name" value="Macro_dom-like"/>
</dbReference>
<evidence type="ECO:0000256" key="4">
    <source>
        <dbReference type="ARBA" id="ARBA00022801"/>
    </source>
</evidence>
<keyword evidence="5" id="KW-0464">Manganese</keyword>
<dbReference type="GO" id="GO:0005737">
    <property type="term" value="C:cytoplasm"/>
    <property type="evidence" value="ECO:0007669"/>
    <property type="project" value="InterPro"/>
</dbReference>
<dbReference type="Gene3D" id="3.40.220.10">
    <property type="entry name" value="Leucine Aminopeptidase, subunit E, domain 1"/>
    <property type="match status" value="1"/>
</dbReference>
<dbReference type="GO" id="GO:0030145">
    <property type="term" value="F:manganese ion binding"/>
    <property type="evidence" value="ECO:0007669"/>
    <property type="project" value="InterPro"/>
</dbReference>
<gene>
    <name evidence="7" type="ORF">RED65_10204</name>
</gene>
<evidence type="ECO:0000259" key="6">
    <source>
        <dbReference type="PROSITE" id="PS00631"/>
    </source>
</evidence>
<sequence length="464" mass="50841">MSDSMTCTSRHCDSIVHSQDGIPLKLFSVTEYESWLQLQDSFTQNILQPLHLHKSGAATIPNIKGETALAIAVSADPSDLWAFANLPKQLPAQQYKLEDSPYGDNLAMTWGLATYQFSRYLKQQEDQTHITLAIPDKNLYEEAQRQIQAVTLVRDLVNTPAGDMMPQDLAATTKYLAEEFNGSFNEIVDASLIEQNYPMIHAVGRASENRPRLLELKWGKESDPKVTLVGKGVCFDSGGLDLKPANAMRLMKKDMGGAAHVLGVAHLVMSHALPVQLRVLIPAVENAVSANAFRPGDVLNTRKGLKVEIDNTDAEGRLVLCDALTDACEQNPDLIIDFATLTGACRIALGTELPGYFSNSNEIAHALFQAGSQTQDPVWQLPLHTPYKDMIKSDVADMVNSAASPFGGAITAALYLQAFIENDTPWIHFDVMAWNNRTLPGRPSGGEAMGVRAVFEMLQGRYGQ</sequence>
<dbReference type="AlphaFoldDB" id="Q1N635"/>
<accession>Q1N635</accession>
<dbReference type="GO" id="GO:0070006">
    <property type="term" value="F:metalloaminopeptidase activity"/>
    <property type="evidence" value="ECO:0007669"/>
    <property type="project" value="InterPro"/>
</dbReference>
<keyword evidence="4" id="KW-0378">Hydrolase</keyword>
<dbReference type="PRINTS" id="PR00481">
    <property type="entry name" value="LAMNOPPTDASE"/>
</dbReference>
<dbReference type="PANTHER" id="PTHR11963">
    <property type="entry name" value="LEUCINE AMINOPEPTIDASE-RELATED"/>
    <property type="match status" value="1"/>
</dbReference>
<dbReference type="HOGENOM" id="CLU_013734_2_1_6"/>